<dbReference type="RefSeq" id="WP_241445554.1">
    <property type="nucleotide sequence ID" value="NZ_BSUJ01000001.1"/>
</dbReference>
<keyword evidence="6" id="KW-1185">Reference proteome</keyword>
<comment type="similarity">
    <text evidence="1">Belongs to the LytR/CpsA/Psr (LCP) family.</text>
</comment>
<dbReference type="Pfam" id="PF03816">
    <property type="entry name" value="LytR_cpsA_psr"/>
    <property type="match status" value="1"/>
</dbReference>
<dbReference type="EMBL" id="BSUJ01000001">
    <property type="protein sequence ID" value="GMA20333.1"/>
    <property type="molecule type" value="Genomic_DNA"/>
</dbReference>
<accession>A0ABQ6HRN7</accession>
<feature type="region of interest" description="Disordered" evidence="2">
    <location>
        <begin position="1"/>
        <end position="100"/>
    </location>
</feature>
<sequence>MTDDPSRDHEDHDEHEPYVIDTRAPAGRWTESTRRRDQSRARSAATGPARAASPADGARPVRDQRDADPDLHRSEHDAPARPVSGGATRAPRPPRSRRPRGRRHWLRWIAVLVALWLAFLVWAPIDAWNKVTRVDATPTDDRPTNAGGHNYLLVGSDSRAGLTDAQKQDLSTGSDEGARTDSIILVHVPGNGGKAVMMSIPRDSWVSIPGHRKNKINASFSINATPTQGNAKLLVDTVEQNTGVRIDDYVEIGFAGFASVVDSLGGVTIDVPFDMNDWRAGINLKKGTQTLNGANALGFVRARYSDPRGDIGRAERQRQFLSAIMSKALSPATVLLPWRYWSFTHAASSGLTIGQDASMMDMVTLLRTMKGTSSGSTLSTVVPIETESYSTYAGTAVKWDSTKAKAIFDKISNDEPIEASDLVKTG</sequence>
<feature type="compositionally biased region" description="Basic and acidic residues" evidence="2">
    <location>
        <begin position="1"/>
        <end position="18"/>
    </location>
</feature>
<evidence type="ECO:0000313" key="5">
    <source>
        <dbReference type="EMBL" id="GMA20333.1"/>
    </source>
</evidence>
<evidence type="ECO:0000256" key="1">
    <source>
        <dbReference type="ARBA" id="ARBA00006068"/>
    </source>
</evidence>
<name>A0ABQ6HRN7_9MICO</name>
<dbReference type="NCBIfam" id="TIGR00350">
    <property type="entry name" value="lytR_cpsA_psr"/>
    <property type="match status" value="1"/>
</dbReference>
<evidence type="ECO:0000256" key="2">
    <source>
        <dbReference type="SAM" id="MobiDB-lite"/>
    </source>
</evidence>
<organism evidence="5 6">
    <name type="scientific">Arsenicicoccus piscis</name>
    <dbReference type="NCBI Taxonomy" id="673954"/>
    <lineage>
        <taxon>Bacteria</taxon>
        <taxon>Bacillati</taxon>
        <taxon>Actinomycetota</taxon>
        <taxon>Actinomycetes</taxon>
        <taxon>Micrococcales</taxon>
        <taxon>Intrasporangiaceae</taxon>
        <taxon>Arsenicicoccus</taxon>
    </lineage>
</organism>
<dbReference type="InterPro" id="IPR050922">
    <property type="entry name" value="LytR/CpsA/Psr_CW_biosynth"/>
</dbReference>
<evidence type="ECO:0000256" key="3">
    <source>
        <dbReference type="SAM" id="Phobius"/>
    </source>
</evidence>
<proteinExistence type="inferred from homology"/>
<feature type="compositionally biased region" description="Basic and acidic residues" evidence="2">
    <location>
        <begin position="59"/>
        <end position="79"/>
    </location>
</feature>
<protein>
    <submittedName>
        <fullName evidence="5">LytTR family transcriptional regulator</fullName>
    </submittedName>
</protein>
<reference evidence="6" key="1">
    <citation type="journal article" date="2019" name="Int. J. Syst. Evol. Microbiol.">
        <title>The Global Catalogue of Microorganisms (GCM) 10K type strain sequencing project: providing services to taxonomists for standard genome sequencing and annotation.</title>
        <authorList>
            <consortium name="The Broad Institute Genomics Platform"/>
            <consortium name="The Broad Institute Genome Sequencing Center for Infectious Disease"/>
            <person name="Wu L."/>
            <person name="Ma J."/>
        </authorList>
    </citation>
    <scope>NUCLEOTIDE SEQUENCE [LARGE SCALE GENOMIC DNA]</scope>
    <source>
        <strain evidence="6">NBRC 105830</strain>
    </source>
</reference>
<feature type="transmembrane region" description="Helical" evidence="3">
    <location>
        <begin position="105"/>
        <end position="125"/>
    </location>
</feature>
<dbReference type="PANTHER" id="PTHR33392:SF6">
    <property type="entry name" value="POLYISOPRENYL-TEICHOIC ACID--PEPTIDOGLYCAN TEICHOIC ACID TRANSFERASE TAGU"/>
    <property type="match status" value="1"/>
</dbReference>
<feature type="domain" description="Cell envelope-related transcriptional attenuator" evidence="4">
    <location>
        <begin position="179"/>
        <end position="329"/>
    </location>
</feature>
<evidence type="ECO:0000259" key="4">
    <source>
        <dbReference type="Pfam" id="PF03816"/>
    </source>
</evidence>
<gene>
    <name evidence="5" type="ORF">GCM10025862_23540</name>
</gene>
<dbReference type="PANTHER" id="PTHR33392">
    <property type="entry name" value="POLYISOPRENYL-TEICHOIC ACID--PEPTIDOGLYCAN TEICHOIC ACID TRANSFERASE TAGU"/>
    <property type="match status" value="1"/>
</dbReference>
<feature type="compositionally biased region" description="Low complexity" evidence="2">
    <location>
        <begin position="41"/>
        <end position="55"/>
    </location>
</feature>
<evidence type="ECO:0000313" key="6">
    <source>
        <dbReference type="Proteomes" id="UP001157109"/>
    </source>
</evidence>
<comment type="caution">
    <text evidence="5">The sequence shown here is derived from an EMBL/GenBank/DDBJ whole genome shotgun (WGS) entry which is preliminary data.</text>
</comment>
<keyword evidence="3" id="KW-0812">Transmembrane</keyword>
<keyword evidence="3" id="KW-1133">Transmembrane helix</keyword>
<dbReference type="InterPro" id="IPR004474">
    <property type="entry name" value="LytR_CpsA_psr"/>
</dbReference>
<keyword evidence="3" id="KW-0472">Membrane</keyword>
<dbReference type="Gene3D" id="3.40.630.190">
    <property type="entry name" value="LCP protein"/>
    <property type="match status" value="1"/>
</dbReference>
<feature type="compositionally biased region" description="Basic and acidic residues" evidence="2">
    <location>
        <begin position="31"/>
        <end position="40"/>
    </location>
</feature>
<dbReference type="Proteomes" id="UP001157109">
    <property type="component" value="Unassembled WGS sequence"/>
</dbReference>